<evidence type="ECO:0000256" key="1">
    <source>
        <dbReference type="RuleBase" id="RU365057"/>
    </source>
</evidence>
<dbReference type="EMBL" id="JAIFTH010000291">
    <property type="protein sequence ID" value="KAG9509907.1"/>
    <property type="molecule type" value="Genomic_DNA"/>
</dbReference>
<dbReference type="InterPro" id="IPR016024">
    <property type="entry name" value="ARM-type_fold"/>
</dbReference>
<proteinExistence type="inferred from homology"/>
<dbReference type="Pfam" id="PF08158">
    <property type="entry name" value="SDA1_HEAT"/>
    <property type="match status" value="1"/>
</dbReference>
<feature type="region of interest" description="Disordered" evidence="2">
    <location>
        <begin position="482"/>
        <end position="506"/>
    </location>
</feature>
<feature type="non-terminal residue" evidence="4">
    <location>
        <position position="1"/>
    </location>
</feature>
<keyword evidence="1" id="KW-0653">Protein transport</keyword>
<name>A0ABQ7S938_9ACAR</name>
<protein>
    <recommendedName>
        <fullName evidence="1">Protein SDA1</fullName>
    </recommendedName>
</protein>
<evidence type="ECO:0000313" key="4">
    <source>
        <dbReference type="EMBL" id="KAG9509907.1"/>
    </source>
</evidence>
<evidence type="ECO:0000313" key="5">
    <source>
        <dbReference type="Proteomes" id="UP000825002"/>
    </source>
</evidence>
<comment type="function">
    <text evidence="1">Required for 60S pre-ribosomal subunits export to the cytoplasm.</text>
</comment>
<gene>
    <name evidence="4" type="primary">SDAD1</name>
    <name evidence="4" type="ORF">GZH46_01561</name>
</gene>
<keyword evidence="1" id="KW-0813">Transport</keyword>
<dbReference type="InterPro" id="IPR012977">
    <property type="entry name" value="SDA1_N"/>
</dbReference>
<evidence type="ECO:0000259" key="3">
    <source>
        <dbReference type="Pfam" id="PF08158"/>
    </source>
</evidence>
<dbReference type="PANTHER" id="PTHR12730">
    <property type="entry name" value="HSDA/SDA1-RELATED"/>
    <property type="match status" value="1"/>
</dbReference>
<accession>A0ABQ7S938</accession>
<feature type="compositionally biased region" description="Basic residues" evidence="2">
    <location>
        <begin position="576"/>
        <end position="587"/>
    </location>
</feature>
<comment type="similarity">
    <text evidence="1">Belongs to the SDA1 family.</text>
</comment>
<dbReference type="Proteomes" id="UP000825002">
    <property type="component" value="Unassembled WGS sequence"/>
</dbReference>
<dbReference type="SUPFAM" id="SSF48371">
    <property type="entry name" value="ARM repeat"/>
    <property type="match status" value="1"/>
</dbReference>
<keyword evidence="5" id="KW-1185">Reference proteome</keyword>
<keyword evidence="1" id="KW-0539">Nucleus</keyword>
<evidence type="ECO:0000256" key="2">
    <source>
        <dbReference type="SAM" id="MobiDB-lite"/>
    </source>
</evidence>
<dbReference type="PANTHER" id="PTHR12730:SF0">
    <property type="entry name" value="PROTEIN SDA1 HOMOLOG"/>
    <property type="match status" value="1"/>
</dbReference>
<comment type="subcellular location">
    <subcellularLocation>
        <location evidence="1">Nucleus</location>
        <location evidence="1">Nucleolus</location>
    </subcellularLocation>
</comment>
<keyword evidence="1" id="KW-0690">Ribosome biogenesis</keyword>
<reference evidence="4 5" key="1">
    <citation type="submission" date="2020-10" db="EMBL/GenBank/DDBJ databases">
        <authorList>
            <person name="Klimov P.B."/>
            <person name="Dyachkov S.M."/>
            <person name="Chetverikov P.E."/>
        </authorList>
    </citation>
    <scope>NUCLEOTIDE SEQUENCE [LARGE SCALE GENOMIC DNA]</scope>
    <source>
        <strain evidence="4">BMOC 18-1129-001#AD2665</strain>
        <tissue evidence="4">Entire mites</tissue>
    </source>
</reference>
<sequence>MYNPAYVDKDFETLIMFLAHVSHCYPNEMKEFPVKICEMLRNYSSSLNRDTRMSCCKALVLMRAKGLLDAMEILPLFFELSNCRDKALRTFLRQIIISDIKTMNSKKRDERANKEIQRFMFSQLEDEKHDKSSKMAIDVMIELYRKNVWRDKDNVNQIAQACLSRSTRILASALKFFIGQDEEAGASDEDSSDDDAMENLRETELSNKFNRKTRKRQKAVIKVKKDVKKALNKEKRAESFNFSALHLIHDPQGLAEKLLECVETTGERFEIKLMMLNLISRLIGIHELILFNFYHMLVRFLQPHQREVTKILQYAAQAAHQGVPPEEIDPVLKTIINNFVSERNSTEVMTVGLNSIRELCTRCPLIMSKDVLHDLAGYQKYKNKNVAMAAKSIVKFYRLKNPELLKSKDRGRQSLVPAELRVRPFGQRPVFDGTKVEGDSLCVIESDMDDSMASNVDTGSEDDMELGTEDEMYSDEDGEFEGVQDYIDGNDEDLSNGSSSPSRKPELEEFFEKDKVRLEDIERLYKKPKHNKQTRLATVIDGREGREKFGHKKSKMNPKSSTNNKDKAKFKAFGMVKHKIKRKNKKKTFQEKQREMQRIIQAKVNAKKKR</sequence>
<organism evidence="4 5">
    <name type="scientific">Fragariocoptes setiger</name>
    <dbReference type="NCBI Taxonomy" id="1670756"/>
    <lineage>
        <taxon>Eukaryota</taxon>
        <taxon>Metazoa</taxon>
        <taxon>Ecdysozoa</taxon>
        <taxon>Arthropoda</taxon>
        <taxon>Chelicerata</taxon>
        <taxon>Arachnida</taxon>
        <taxon>Acari</taxon>
        <taxon>Acariformes</taxon>
        <taxon>Trombidiformes</taxon>
        <taxon>Prostigmata</taxon>
        <taxon>Eupodina</taxon>
        <taxon>Eriophyoidea</taxon>
        <taxon>Phytoptidae</taxon>
        <taxon>Fragariocoptes</taxon>
    </lineage>
</organism>
<dbReference type="InterPro" id="IPR027312">
    <property type="entry name" value="Sda1"/>
</dbReference>
<feature type="compositionally biased region" description="Acidic residues" evidence="2">
    <location>
        <begin position="482"/>
        <end position="494"/>
    </location>
</feature>
<comment type="caution">
    <text evidence="4">The sequence shown here is derived from an EMBL/GenBank/DDBJ whole genome shotgun (WGS) entry which is preliminary data.</text>
</comment>
<feature type="region of interest" description="Disordered" evidence="2">
    <location>
        <begin position="529"/>
        <end position="593"/>
    </location>
</feature>
<feature type="domain" description="SDA1 N-terminal" evidence="3">
    <location>
        <begin position="17"/>
        <end position="382"/>
    </location>
</feature>